<feature type="domain" description="Rubredoxin-like" evidence="4">
    <location>
        <begin position="150"/>
        <end position="183"/>
    </location>
</feature>
<dbReference type="InterPro" id="IPR009078">
    <property type="entry name" value="Ferritin-like_SF"/>
</dbReference>
<dbReference type="InterPro" id="IPR024934">
    <property type="entry name" value="Rubredoxin-like_dom"/>
</dbReference>
<dbReference type="InterPro" id="IPR052753">
    <property type="entry name" value="Rbr2/Nigerythrin"/>
</dbReference>
<dbReference type="GO" id="GO:0016491">
    <property type="term" value="F:oxidoreductase activity"/>
    <property type="evidence" value="ECO:0007669"/>
    <property type="project" value="InterPro"/>
</dbReference>
<dbReference type="CDD" id="cd00350">
    <property type="entry name" value="rubredoxin_like"/>
    <property type="match status" value="1"/>
</dbReference>
<dbReference type="PANTHER" id="PTHR33746:SF4">
    <property type="entry name" value="RUBRERYTHRIN"/>
    <property type="match status" value="1"/>
</dbReference>
<dbReference type="SUPFAM" id="SSF57802">
    <property type="entry name" value="Rubredoxin-like"/>
    <property type="match status" value="1"/>
</dbReference>
<keyword evidence="7" id="KW-1185">Reference proteome</keyword>
<dbReference type="InterPro" id="IPR003251">
    <property type="entry name" value="Rr_diiron-bd_dom"/>
</dbReference>
<protein>
    <submittedName>
        <fullName evidence="6">Rubrerythrin family protein</fullName>
    </submittedName>
</protein>
<dbReference type="Pfam" id="PF21349">
    <property type="entry name" value="RUBY_RBDX"/>
    <property type="match status" value="1"/>
</dbReference>
<gene>
    <name evidence="6" type="ORF">VLK81_08630</name>
</gene>
<feature type="domain" description="Ferritin-like diiron" evidence="5">
    <location>
        <begin position="1"/>
        <end position="143"/>
    </location>
</feature>
<evidence type="ECO:0000259" key="4">
    <source>
        <dbReference type="PROSITE" id="PS50903"/>
    </source>
</evidence>
<dbReference type="SUPFAM" id="SSF47240">
    <property type="entry name" value="Ferritin-like"/>
    <property type="match status" value="1"/>
</dbReference>
<evidence type="ECO:0000313" key="7">
    <source>
        <dbReference type="Proteomes" id="UP001357733"/>
    </source>
</evidence>
<dbReference type="PROSITE" id="PS50903">
    <property type="entry name" value="RUBREDOXIN_LIKE"/>
    <property type="match status" value="1"/>
</dbReference>
<comment type="cofactor">
    <cofactor evidence="1">
        <name>Fe(3+)</name>
        <dbReference type="ChEBI" id="CHEBI:29034"/>
    </cofactor>
</comment>
<accession>A0AAW9MVB7</accession>
<dbReference type="CDD" id="cd01041">
    <property type="entry name" value="Rubrerythrin"/>
    <property type="match status" value="1"/>
</dbReference>
<dbReference type="RefSeq" id="WP_324620211.1">
    <property type="nucleotide sequence ID" value="NZ_JAYKOT010000003.1"/>
</dbReference>
<reference evidence="6 7" key="1">
    <citation type="submission" date="2024-01" db="EMBL/GenBank/DDBJ databases">
        <title>Complete genome sequence of Citroniella saccharovorans strain M6.X9, isolated from human fecal sample.</title>
        <authorList>
            <person name="Cheng G."/>
            <person name="Westerholm M."/>
            <person name="Schnurer A."/>
        </authorList>
    </citation>
    <scope>NUCLEOTIDE SEQUENCE [LARGE SCALE GENOMIC DNA]</scope>
    <source>
        <strain evidence="6 7">DSM 29873</strain>
    </source>
</reference>
<dbReference type="PANTHER" id="PTHR33746">
    <property type="entry name" value="RUBRERYTHRIN"/>
    <property type="match status" value="1"/>
</dbReference>
<dbReference type="InterPro" id="IPR009040">
    <property type="entry name" value="Ferritin-like_diiron"/>
</dbReference>
<dbReference type="PROSITE" id="PS50905">
    <property type="entry name" value="FERRITIN_LIKE"/>
    <property type="match status" value="1"/>
</dbReference>
<proteinExistence type="predicted"/>
<evidence type="ECO:0000256" key="2">
    <source>
        <dbReference type="ARBA" id="ARBA00022448"/>
    </source>
</evidence>
<evidence type="ECO:0000259" key="5">
    <source>
        <dbReference type="PROSITE" id="PS50905"/>
    </source>
</evidence>
<evidence type="ECO:0000256" key="3">
    <source>
        <dbReference type="ARBA" id="ARBA00022982"/>
    </source>
</evidence>
<dbReference type="AlphaFoldDB" id="A0AAW9MVB7"/>
<dbReference type="Gene3D" id="2.20.28.10">
    <property type="match status" value="1"/>
</dbReference>
<comment type="caution">
    <text evidence="6">The sequence shown here is derived from an EMBL/GenBank/DDBJ whole genome shotgun (WGS) entry which is preliminary data.</text>
</comment>
<sequence>MKDMTAANLRSAYGGESQARTRYNIWGDVAEKDGFKNVAKLFRATSDAEKIHATLHFKALKDVKGDYQVTAGAGFGIGTTSENLQGAIDGELFEANEMYPAFIHVAEMQNEDTAVRAMKFAIEAEKVHAKMFEIAKEYVDKKEDVKLKDGNVYLCPICGFVSLDGEEDKCPICGATRDKFIAY</sequence>
<dbReference type="InterPro" id="IPR012347">
    <property type="entry name" value="Ferritin-like"/>
</dbReference>
<name>A0AAW9MVB7_9FIRM</name>
<dbReference type="InterPro" id="IPR048574">
    <property type="entry name" value="RUBY_RBDX"/>
</dbReference>
<dbReference type="Pfam" id="PF02915">
    <property type="entry name" value="Rubrerythrin"/>
    <property type="match status" value="1"/>
</dbReference>
<keyword evidence="3" id="KW-0249">Electron transport</keyword>
<evidence type="ECO:0000256" key="1">
    <source>
        <dbReference type="ARBA" id="ARBA00001965"/>
    </source>
</evidence>
<organism evidence="6 7">
    <name type="scientific">Citroniella saccharovorans</name>
    <dbReference type="NCBI Taxonomy" id="2053367"/>
    <lineage>
        <taxon>Bacteria</taxon>
        <taxon>Bacillati</taxon>
        <taxon>Bacillota</taxon>
        <taxon>Tissierellia</taxon>
        <taxon>Tissierellales</taxon>
        <taxon>Peptoniphilaceae</taxon>
        <taxon>Citroniella</taxon>
    </lineage>
</organism>
<dbReference type="GO" id="GO:0005506">
    <property type="term" value="F:iron ion binding"/>
    <property type="evidence" value="ECO:0007669"/>
    <property type="project" value="InterPro"/>
</dbReference>
<evidence type="ECO:0000313" key="6">
    <source>
        <dbReference type="EMBL" id="MEB3430051.1"/>
    </source>
</evidence>
<dbReference type="EMBL" id="JAYKOT010000003">
    <property type="protein sequence ID" value="MEB3430051.1"/>
    <property type="molecule type" value="Genomic_DNA"/>
</dbReference>
<keyword evidence="2" id="KW-0813">Transport</keyword>
<dbReference type="Gene3D" id="1.20.1260.10">
    <property type="match status" value="1"/>
</dbReference>
<dbReference type="Proteomes" id="UP001357733">
    <property type="component" value="Unassembled WGS sequence"/>
</dbReference>